<dbReference type="EMBL" id="BARS01019600">
    <property type="protein sequence ID" value="GAF92697.1"/>
    <property type="molecule type" value="Genomic_DNA"/>
</dbReference>
<dbReference type="AlphaFoldDB" id="X0TX33"/>
<gene>
    <name evidence="1" type="ORF">S01H1_31733</name>
</gene>
<comment type="caution">
    <text evidence="1">The sequence shown here is derived from an EMBL/GenBank/DDBJ whole genome shotgun (WGS) entry which is preliminary data.</text>
</comment>
<feature type="non-terminal residue" evidence="1">
    <location>
        <position position="238"/>
    </location>
</feature>
<protein>
    <submittedName>
        <fullName evidence="1">Uncharacterized protein</fullName>
    </submittedName>
</protein>
<proteinExistence type="predicted"/>
<accession>X0TX33</accession>
<reference evidence="1" key="1">
    <citation type="journal article" date="2014" name="Front. Microbiol.">
        <title>High frequency of phylogenetically diverse reductive dehalogenase-homologous genes in deep subseafloor sedimentary metagenomes.</title>
        <authorList>
            <person name="Kawai M."/>
            <person name="Futagami T."/>
            <person name="Toyoda A."/>
            <person name="Takaki Y."/>
            <person name="Nishi S."/>
            <person name="Hori S."/>
            <person name="Arai W."/>
            <person name="Tsubouchi T."/>
            <person name="Morono Y."/>
            <person name="Uchiyama I."/>
            <person name="Ito T."/>
            <person name="Fujiyama A."/>
            <person name="Inagaki F."/>
            <person name="Takami H."/>
        </authorList>
    </citation>
    <scope>NUCLEOTIDE SEQUENCE</scope>
    <source>
        <strain evidence="1">Expedition CK06-06</strain>
    </source>
</reference>
<organism evidence="1">
    <name type="scientific">marine sediment metagenome</name>
    <dbReference type="NCBI Taxonomy" id="412755"/>
    <lineage>
        <taxon>unclassified sequences</taxon>
        <taxon>metagenomes</taxon>
        <taxon>ecological metagenomes</taxon>
    </lineage>
</organism>
<name>X0TX33_9ZZZZ</name>
<evidence type="ECO:0000313" key="1">
    <source>
        <dbReference type="EMBL" id="GAF92697.1"/>
    </source>
</evidence>
<sequence>MVATDFKKLRSLFKMRGMDASEFEASYNELIHRIEESLVAEPQGEWGDSRRIREYSLVLRQVLLHRAIKLLLGSLTALSDDNIYSMALSIRGHFETTAALGYLHNRLNSLSEGNLEARVVDHDICTQLLGTKEEGLLKEAIQYDMEAKQVLNMLKYADRSVSKHILKGSAKEHNMLTDSYKFLCEFSHPNFHSNSAAFEFKREEKKFCFMHNKSITDEFFVLIDYLLVSNPLFVELFD</sequence>